<comment type="caution">
    <text evidence="2">The sequence shown here is derived from an EMBL/GenBank/DDBJ whole genome shotgun (WGS) entry which is preliminary data.</text>
</comment>
<accession>A0AAN9RKW7</accession>
<name>A0AAN9RKW7_PSOTE</name>
<dbReference type="InterPro" id="IPR050232">
    <property type="entry name" value="FBL13/AtMIF1-like"/>
</dbReference>
<proteinExistence type="predicted"/>
<organism evidence="2 3">
    <name type="scientific">Psophocarpus tetragonolobus</name>
    <name type="common">Winged bean</name>
    <name type="synonym">Dolichos tetragonolobus</name>
    <dbReference type="NCBI Taxonomy" id="3891"/>
    <lineage>
        <taxon>Eukaryota</taxon>
        <taxon>Viridiplantae</taxon>
        <taxon>Streptophyta</taxon>
        <taxon>Embryophyta</taxon>
        <taxon>Tracheophyta</taxon>
        <taxon>Spermatophyta</taxon>
        <taxon>Magnoliopsida</taxon>
        <taxon>eudicotyledons</taxon>
        <taxon>Gunneridae</taxon>
        <taxon>Pentapetalae</taxon>
        <taxon>rosids</taxon>
        <taxon>fabids</taxon>
        <taxon>Fabales</taxon>
        <taxon>Fabaceae</taxon>
        <taxon>Papilionoideae</taxon>
        <taxon>50 kb inversion clade</taxon>
        <taxon>NPAAA clade</taxon>
        <taxon>indigoferoid/millettioid clade</taxon>
        <taxon>Phaseoleae</taxon>
        <taxon>Psophocarpus</taxon>
    </lineage>
</organism>
<dbReference type="PANTHER" id="PTHR31900">
    <property type="entry name" value="F-BOX/RNI SUPERFAMILY PROTEIN-RELATED"/>
    <property type="match status" value="1"/>
</dbReference>
<dbReference type="InterPro" id="IPR055411">
    <property type="entry name" value="LRR_FXL15/At3g58940/PEG3-like"/>
</dbReference>
<protein>
    <recommendedName>
        <fullName evidence="1">F-box/LRR-repeat protein 15/At3g58940/PEG3-like LRR domain-containing protein</fullName>
    </recommendedName>
</protein>
<dbReference type="EMBL" id="JAYMYS010000009">
    <property type="protein sequence ID" value="KAK7380405.1"/>
    <property type="molecule type" value="Genomic_DNA"/>
</dbReference>
<evidence type="ECO:0000313" key="3">
    <source>
        <dbReference type="Proteomes" id="UP001386955"/>
    </source>
</evidence>
<dbReference type="PANTHER" id="PTHR31900:SF30">
    <property type="entry name" value="SUPERFAMILY PROTEIN, PUTATIVE-RELATED"/>
    <property type="match status" value="1"/>
</dbReference>
<evidence type="ECO:0000259" key="1">
    <source>
        <dbReference type="Pfam" id="PF24758"/>
    </source>
</evidence>
<sequence>MELYSGFRPDLEALPLIFCSQSLTSLKLCSNGRNYPPIMLSKSLHLPALKSLHLDGFNFIASDNDSTEPFSNCHVLNTLFLRFCSFLDGDQVLCISNSTLSSLTILEGEIHQIVLSTPNLSSFTIRGSGSLQLFSTCNLSFLGEVSINICWDARLAGKSSIICSNIIRWLQVLANVKILTFSSCVGFLKSQFNKT</sequence>
<gene>
    <name evidence="2" type="ORF">VNO78_32915</name>
</gene>
<evidence type="ECO:0000313" key="2">
    <source>
        <dbReference type="EMBL" id="KAK7380405.1"/>
    </source>
</evidence>
<feature type="domain" description="F-box/LRR-repeat protein 15/At3g58940/PEG3-like LRR" evidence="1">
    <location>
        <begin position="11"/>
        <end position="186"/>
    </location>
</feature>
<keyword evidence="3" id="KW-1185">Reference proteome</keyword>
<dbReference type="Proteomes" id="UP001386955">
    <property type="component" value="Unassembled WGS sequence"/>
</dbReference>
<dbReference type="AlphaFoldDB" id="A0AAN9RKW7"/>
<dbReference type="Pfam" id="PF24758">
    <property type="entry name" value="LRR_At5g56370"/>
    <property type="match status" value="1"/>
</dbReference>
<dbReference type="SUPFAM" id="SSF52047">
    <property type="entry name" value="RNI-like"/>
    <property type="match status" value="1"/>
</dbReference>
<reference evidence="2 3" key="1">
    <citation type="submission" date="2024-01" db="EMBL/GenBank/DDBJ databases">
        <title>The genomes of 5 underutilized Papilionoideae crops provide insights into root nodulation and disease resistanc.</title>
        <authorList>
            <person name="Jiang F."/>
        </authorList>
    </citation>
    <scope>NUCLEOTIDE SEQUENCE [LARGE SCALE GENOMIC DNA]</scope>
    <source>
        <strain evidence="2">DUOXIRENSHENG_FW03</strain>
        <tissue evidence="2">Leaves</tissue>
    </source>
</reference>